<feature type="compositionally biased region" description="Basic residues" evidence="1">
    <location>
        <begin position="387"/>
        <end position="404"/>
    </location>
</feature>
<organism evidence="4">
    <name type="scientific">Drosophila miranda</name>
    <name type="common">Fruit fly</name>
    <dbReference type="NCBI Taxonomy" id="7229"/>
    <lineage>
        <taxon>Eukaryota</taxon>
        <taxon>Metazoa</taxon>
        <taxon>Ecdysozoa</taxon>
        <taxon>Arthropoda</taxon>
        <taxon>Hexapoda</taxon>
        <taxon>Insecta</taxon>
        <taxon>Pterygota</taxon>
        <taxon>Neoptera</taxon>
        <taxon>Endopterygota</taxon>
        <taxon>Diptera</taxon>
        <taxon>Brachycera</taxon>
        <taxon>Muscomorpha</taxon>
        <taxon>Ephydroidea</taxon>
        <taxon>Drosophilidae</taxon>
        <taxon>Drosophila</taxon>
        <taxon>Sophophora</taxon>
    </lineage>
</organism>
<feature type="compositionally biased region" description="Basic and acidic residues" evidence="1">
    <location>
        <begin position="358"/>
        <end position="386"/>
    </location>
</feature>
<keyword evidence="2" id="KW-0812">Transmembrane</keyword>
<feature type="region of interest" description="Disordered" evidence="1">
    <location>
        <begin position="296"/>
        <end position="462"/>
    </location>
</feature>
<feature type="region of interest" description="Disordered" evidence="1">
    <location>
        <begin position="250"/>
        <end position="280"/>
    </location>
</feature>
<feature type="transmembrane region" description="Helical" evidence="2">
    <location>
        <begin position="7"/>
        <end position="25"/>
    </location>
</feature>
<accession>D0QWI7</accession>
<reference evidence="4" key="1">
    <citation type="journal article" date="2009" name="J. Mol. Evol.">
        <title>Patterns of DNA-sequence divergence between Drosophila miranda and D. pseudoobscura.</title>
        <authorList>
            <person name="Marion de Proce S."/>
            <person name="Halligan D.L."/>
            <person name="Keightley P.D."/>
            <person name="Charlesworth B."/>
        </authorList>
    </citation>
    <scope>NUCLEOTIDE SEQUENCE</scope>
    <source>
        <strain evidence="4">MSH22</strain>
    </source>
</reference>
<dbReference type="AlphaFoldDB" id="D0QWI7"/>
<dbReference type="KEGG" id="dmn:108161121"/>
<evidence type="ECO:0000259" key="3">
    <source>
        <dbReference type="Pfam" id="PF24985"/>
    </source>
</evidence>
<sequence length="462" mass="52692">MNQVWVFFKLIEVFLGSICMGFHVEGSMYWPEPIPHIILYCATFGSYTLLAALGAFRLLLKKSSILSSELLLAASAMGLHYFCGLLVMRSAMQDKHLSAMNSTWQYLEHPHFARCKRQSIGALITGTMYLMHMFLLLDLLMRMEPGAWRRQATGELREGFPDVLAERATDLFVLSKPVDDFLCRRCKFYERLAHSQPLRFKDTGVDEEGPTFMEKVFNLLIGIRNVLFRVHPVESEESFLETPTITTSEESMDLYESSVSMEDGEGRKRHRDSWTWRGSSDSSSLWAKIEDWSTQNEPIKTTDESTLKDVDSQDTMVGDIRSTSDPLSSERTAVDSDLEESTLKEDSPVPSEGTQEIDGLKDEEMASLKDKPEGKKVAFEARDTFKKKSPPVGLKKKKKVKKKKKEETPTKSVSEPVTLQSEQTKEKEDYLQEEQGISPEEPSDDTSKDRKKLTFHEETKEE</sequence>
<dbReference type="PANTHER" id="PTHR41152:SF8">
    <property type="entry name" value="AT26438P-RELATED"/>
    <property type="match status" value="1"/>
</dbReference>
<dbReference type="OMA" id="GTMYLMH"/>
<gene>
    <name evidence="4" type="ORF">GA12689</name>
</gene>
<name>D0QWI7_DROMI</name>
<evidence type="ECO:0000256" key="2">
    <source>
        <dbReference type="SAM" id="Phobius"/>
    </source>
</evidence>
<feature type="compositionally biased region" description="Basic and acidic residues" evidence="1">
    <location>
        <begin position="300"/>
        <end position="311"/>
    </location>
</feature>
<dbReference type="EMBL" id="FJ821030">
    <property type="protein sequence ID" value="ACN94686.1"/>
    <property type="molecule type" value="Genomic_DNA"/>
</dbReference>
<evidence type="ECO:0000256" key="1">
    <source>
        <dbReference type="SAM" id="MobiDB-lite"/>
    </source>
</evidence>
<dbReference type="Pfam" id="PF24985">
    <property type="entry name" value="DUF7775"/>
    <property type="match status" value="1"/>
</dbReference>
<dbReference type="PANTHER" id="PTHR41152">
    <property type="entry name" value="AT26438P-RELATED"/>
    <property type="match status" value="1"/>
</dbReference>
<dbReference type="OrthoDB" id="7789408at2759"/>
<feature type="compositionally biased region" description="Polar residues" evidence="1">
    <location>
        <begin position="321"/>
        <end position="331"/>
    </location>
</feature>
<evidence type="ECO:0000313" key="4">
    <source>
        <dbReference type="EMBL" id="ACN94686.1"/>
    </source>
</evidence>
<protein>
    <submittedName>
        <fullName evidence="4">GA12689</fullName>
    </submittedName>
</protein>
<keyword evidence="2" id="KW-1133">Transmembrane helix</keyword>
<feature type="transmembrane region" description="Helical" evidence="2">
    <location>
        <begin position="37"/>
        <end position="58"/>
    </location>
</feature>
<feature type="transmembrane region" description="Helical" evidence="2">
    <location>
        <begin position="120"/>
        <end position="141"/>
    </location>
</feature>
<keyword evidence="2" id="KW-0472">Membrane</keyword>
<dbReference type="InterPro" id="IPR056677">
    <property type="entry name" value="DUF7775"/>
</dbReference>
<feature type="domain" description="DUF7775" evidence="3">
    <location>
        <begin position="2"/>
        <end position="141"/>
    </location>
</feature>
<proteinExistence type="predicted"/>
<feature type="compositionally biased region" description="Basic and acidic residues" evidence="1">
    <location>
        <begin position="445"/>
        <end position="462"/>
    </location>
</feature>